<comment type="similarity">
    <text evidence="1">Belongs to the NipSnap family.</text>
</comment>
<dbReference type="PANTHER" id="PTHR21017:SF17">
    <property type="entry name" value="PROTEIN NIPSNAP"/>
    <property type="match status" value="1"/>
</dbReference>
<proteinExistence type="inferred from homology"/>
<dbReference type="PANTHER" id="PTHR21017">
    <property type="entry name" value="NIPSNAP-RELATED"/>
    <property type="match status" value="1"/>
</dbReference>
<feature type="domain" description="NIPSNAP" evidence="2">
    <location>
        <begin position="4"/>
        <end position="99"/>
    </location>
</feature>
<dbReference type="Proteomes" id="UP000727654">
    <property type="component" value="Unassembled WGS sequence"/>
</dbReference>
<accession>A0ABM8WK42</accession>
<comment type="caution">
    <text evidence="3">The sequence shown here is derived from an EMBL/GenBank/DDBJ whole genome shotgun (WGS) entry which is preliminary data.</text>
</comment>
<feature type="domain" description="NIPSNAP" evidence="2">
    <location>
        <begin position="143"/>
        <end position="234"/>
    </location>
</feature>
<dbReference type="Pfam" id="PF07978">
    <property type="entry name" value="NIPSNAP"/>
    <property type="match status" value="2"/>
</dbReference>
<dbReference type="RefSeq" id="WP_224078531.1">
    <property type="nucleotide sequence ID" value="NZ_CAJZAI010000002.1"/>
</dbReference>
<evidence type="ECO:0000259" key="2">
    <source>
        <dbReference type="Pfam" id="PF07978"/>
    </source>
</evidence>
<keyword evidence="4" id="KW-1185">Reference proteome</keyword>
<dbReference type="InterPro" id="IPR051557">
    <property type="entry name" value="NipSnap_domain"/>
</dbReference>
<sequence>MLFEQRIYTLVPGALDAFWQAQQDRGFELVQPILDRLVGYFSAESGPGDQVVHLYRYDSYDDWVKRLHGLYGVAALEPYFTRVRSLMLAQENKFLALAPLPELAPCWSGGNDWHPADGPIFPLAQGEAAAMRDVVLDETTTVLRPGSLPAYWQAYREHGLHCRVESAGGLLGCFVSLVGRQHQVVHYRWHPDFAEREAFRCARLCDDNWQAFLAAIAPLVVCNARKVLRPAPIAELSPAFVRAR</sequence>
<dbReference type="InterPro" id="IPR012577">
    <property type="entry name" value="NIPSNAP"/>
</dbReference>
<dbReference type="EMBL" id="CAJZAI010000002">
    <property type="protein sequence ID" value="CAG9167562.1"/>
    <property type="molecule type" value="Genomic_DNA"/>
</dbReference>
<gene>
    <name evidence="3" type="ORF">LMG23992_00840</name>
</gene>
<evidence type="ECO:0000313" key="4">
    <source>
        <dbReference type="Proteomes" id="UP000727654"/>
    </source>
</evidence>
<protein>
    <recommendedName>
        <fullName evidence="2">NIPSNAP domain-containing protein</fullName>
    </recommendedName>
</protein>
<dbReference type="SUPFAM" id="SSF54909">
    <property type="entry name" value="Dimeric alpha+beta barrel"/>
    <property type="match status" value="2"/>
</dbReference>
<dbReference type="Gene3D" id="3.30.70.100">
    <property type="match status" value="2"/>
</dbReference>
<dbReference type="InterPro" id="IPR011008">
    <property type="entry name" value="Dimeric_a/b-barrel"/>
</dbReference>
<organism evidence="3 4">
    <name type="scientific">Cupriavidus laharis</name>
    <dbReference type="NCBI Taxonomy" id="151654"/>
    <lineage>
        <taxon>Bacteria</taxon>
        <taxon>Pseudomonadati</taxon>
        <taxon>Pseudomonadota</taxon>
        <taxon>Betaproteobacteria</taxon>
        <taxon>Burkholderiales</taxon>
        <taxon>Burkholderiaceae</taxon>
        <taxon>Cupriavidus</taxon>
    </lineage>
</organism>
<name>A0ABM8WK42_9BURK</name>
<evidence type="ECO:0000313" key="3">
    <source>
        <dbReference type="EMBL" id="CAG9167562.1"/>
    </source>
</evidence>
<evidence type="ECO:0000256" key="1">
    <source>
        <dbReference type="ARBA" id="ARBA00005291"/>
    </source>
</evidence>
<reference evidence="3 4" key="1">
    <citation type="submission" date="2021-08" db="EMBL/GenBank/DDBJ databases">
        <authorList>
            <person name="Peeters C."/>
        </authorList>
    </citation>
    <scope>NUCLEOTIDE SEQUENCE [LARGE SCALE GENOMIC DNA]</scope>
    <source>
        <strain evidence="3 4">LMG 23992</strain>
    </source>
</reference>